<dbReference type="PATRIC" id="fig|1267766.3.peg.2004"/>
<evidence type="ECO:0000313" key="2">
    <source>
        <dbReference type="EMBL" id="AKH43017.1"/>
    </source>
</evidence>
<reference evidence="2" key="1">
    <citation type="submission" date="2015-05" db="EMBL/GenBank/DDBJ databases">
        <title>The complete genome of Altererythrobacter atlanticus strain 26DY36.</title>
        <authorList>
            <person name="Wu Y.-H."/>
            <person name="Cheng H."/>
            <person name="Wu X.-W."/>
        </authorList>
    </citation>
    <scope>NUCLEOTIDE SEQUENCE [LARGE SCALE GENOMIC DNA]</scope>
    <source>
        <strain evidence="2">26DY36</strain>
    </source>
</reference>
<dbReference type="InterPro" id="IPR027417">
    <property type="entry name" value="P-loop_NTPase"/>
</dbReference>
<gene>
    <name evidence="2" type="ORF">WYH_01982</name>
</gene>
<feature type="region of interest" description="Disordered" evidence="1">
    <location>
        <begin position="1"/>
        <end position="23"/>
    </location>
</feature>
<evidence type="ECO:0000313" key="3">
    <source>
        <dbReference type="Proteomes" id="UP000034392"/>
    </source>
</evidence>
<dbReference type="STRING" id="1267766.WYH_01982"/>
<dbReference type="KEGG" id="aay:WYH_01982"/>
<dbReference type="Proteomes" id="UP000034392">
    <property type="component" value="Chromosome"/>
</dbReference>
<dbReference type="OrthoDB" id="7591734at2"/>
<dbReference type="SMART" id="SM00382">
    <property type="entry name" value="AAA"/>
    <property type="match status" value="1"/>
</dbReference>
<keyword evidence="3" id="KW-1185">Reference proteome</keyword>
<feature type="compositionally biased region" description="Acidic residues" evidence="1">
    <location>
        <begin position="1"/>
        <end position="11"/>
    </location>
</feature>
<dbReference type="SUPFAM" id="SSF52540">
    <property type="entry name" value="P-loop containing nucleoside triphosphate hydrolases"/>
    <property type="match status" value="1"/>
</dbReference>
<name>A0A0F7KUV9_9SPHN</name>
<evidence type="ECO:0000256" key="1">
    <source>
        <dbReference type="SAM" id="MobiDB-lite"/>
    </source>
</evidence>
<protein>
    <submittedName>
        <fullName evidence="2">Uncharacterized protein</fullName>
    </submittedName>
</protein>
<proteinExistence type="predicted"/>
<dbReference type="EMBL" id="CP011452">
    <property type="protein sequence ID" value="AKH43017.1"/>
    <property type="molecule type" value="Genomic_DNA"/>
</dbReference>
<accession>A0A0F7KUV9</accession>
<sequence length="1715" mass="187706">MTDEETSETEGGDDRGSSPAARGGAGVYLEGELGAFYLLAMLVGTEPRGLPGTRLERVRFQGVDLGYALDDLILHGNASAGPCLLEIQSKREITFAPKDSVFQEVCTQIARSGEGGVPEQQHLLAVATQRTSRSISGPYQDVLQWAHIADASAEFFSRLSAKGVANKAMREFVATFRSNLVAAGIADDDEVIWRILRRFVILEFDFEAISPLARTHALTLARNVLSEQDTARAEALWSNLIEISIATGKIGGALDRNALSDELAKRGFRLAGDRNFAPSRERLEETARLTLANIGDNLAGVQLPRLDAIAKVDAGLDQHRFVEIRGDAGVGKSWVLRHVAERVSRESHIIVLDPIATPEGGWSAFAQLLGVSSTAKAFLSDLAASGGGILFIDSLEMFTDPGRQRTVNDLFREASAVPGFSVVVTARPDFGADGESWLAEDALTALGASHRVIVGELLESEVEILRERAPELRALLAADHPAAPIARNLYRLSRLLKVPNAAVIRTEAVLAEYWWRTADGAPNGDVRPAQRILSDLAERALTGQDALELRSDSAARSHLLRSLTLREPRRDHLTFYHDVLRDWSVASRIHEDSAYLAGLNLSVPVSPRVARGIELAGRLALERGNDCSAWLELLNLLSPSGSHGSWRRQALVAIVRSELGPGLLERCSDALLADGGTLLRELCAAINSLETVAAADLFKGLAAGGEQAAVPRSLRANTTGSAAWLLRWCTDHAAEIPLPAIGAVLDLVQIQYLILMHVPKLAGPTAKMLFDWLLQLDIREVERTIPACDAGGRLDHQAYGRLVEELRMWTLLLASHAPEQAKAYLRAVTAEKDHRKANSIRSFGKVLAQVAPAELAGLITGSLIESQEERSEYGRSRGSAFSFGESDYLPPSPAQPPFLDLLEAAPEIGLGLIRQLTQEAVAFHSGGADPDANGYALEFEDGRRFFPWAQTYFWSRDQAREYSVASALKALEAWGHIRLDAGDSIDAVLADVLGPDGSCAAYLLVAVDLLISHWPKSRDALVPFVSCPELLATERGRQTHDQMGSALLAMEREPAGKVQLADLAARPSRGMPLERLLIGYLGDDPASRRVRTQLSAAVDVLGDFKTNADFGDPAFMGAYALNILDSDNWIDVEGGRAYRSPPAEAEHLARLSEQSSQLIRSSNIEAKIQLAIDDPARSSTELAREALDYAEGDLPDDSDPDTLKMRSTRLVATAMLVARDGDDVLLAEHEDWVRAVIERALAEEADRHGGAGSSLRFNRPALAVCALVHLWHRKRQAADRDALIKLSARDDRSTPLAFAATLETILSTDPQLLKAAMRAAFASCRWRWHPYDEDAGEQERYAQEKAAADTRAVAAEIAWLDGGAEPEWSPFPEDRPQQRRRTRLRVPGAQDTVDVDAPAPWVPPSKRNATIHADSQAAARWLQLVTGAAGAEIDWRGEIVQAYADWSANLNGHGLPTETEVDGRNSDWNGEFYTLFAIALMDMPQQHFEDGLALVTSLPDRPFGNVAETLIHTADVVYFNDPTRSAQRAVELRSRMVQRTMALRGWQWLRNTSDLSVDYDTGGVVAKLLMNTHSPFAGTKSYLVPAVFDRIDPLLDALRPMLPGGPTSFIALCTMNMILVTPRARHIEFLLAAIEAWLERSGNDPTMWLELGIGQKIIEWFERASVEEPSLLGPDHPYRMRIDTALGRLVDFGVPEAHEFDMRIERSERSVTDRK</sequence>
<dbReference type="RefSeq" id="WP_046903681.1">
    <property type="nucleotide sequence ID" value="NZ_CP011452.2"/>
</dbReference>
<dbReference type="InterPro" id="IPR003593">
    <property type="entry name" value="AAA+_ATPase"/>
</dbReference>
<organism evidence="2 3">
    <name type="scientific">Croceibacterium atlanticum</name>
    <dbReference type="NCBI Taxonomy" id="1267766"/>
    <lineage>
        <taxon>Bacteria</taxon>
        <taxon>Pseudomonadati</taxon>
        <taxon>Pseudomonadota</taxon>
        <taxon>Alphaproteobacteria</taxon>
        <taxon>Sphingomonadales</taxon>
        <taxon>Erythrobacteraceae</taxon>
        <taxon>Croceibacterium</taxon>
    </lineage>
</organism>